<dbReference type="PIRSF" id="PIRSF005644">
    <property type="entry name" value="Hdrgns_mtr_HypE"/>
    <property type="match status" value="1"/>
</dbReference>
<gene>
    <name evidence="4" type="primary">hypE</name>
    <name evidence="4" type="ORF">GRX03_13755</name>
</gene>
<dbReference type="Proteomes" id="UP000466535">
    <property type="component" value="Unassembled WGS sequence"/>
</dbReference>
<dbReference type="Gene3D" id="3.90.650.10">
    <property type="entry name" value="PurM-like C-terminal domain"/>
    <property type="match status" value="1"/>
</dbReference>
<evidence type="ECO:0000313" key="5">
    <source>
        <dbReference type="Proteomes" id="UP000466535"/>
    </source>
</evidence>
<comment type="caution">
    <text evidence="4">The sequence shown here is derived from an EMBL/GenBank/DDBJ whole genome shotgun (WGS) entry which is preliminary data.</text>
</comment>
<dbReference type="InterPro" id="IPR016188">
    <property type="entry name" value="PurM-like_N"/>
</dbReference>
<sequence>MSADDEAETLTAAHGAGRAEMRSFLSETVLERLGDPIADGVGLPALDDGAVLPDGDRSLVVTTDSHVVDPPVFPGGDLGRLGVAGTVNDLAAMGAVEPLTLTCGLVVEAGTPTDRIETILDSMAETAEECGVSVQTGDTKVLPPDDLDGIVLNTTGIGRIPRGEQLTSDGLSPGDRLLVTGPVGQHGIALLAAREGFDFETDLRSDVAPVNHLVAAAREAGTVTAATDPTRGGLATALTELAARSGVGLVAEDRAVPVSGATDSAAAVLGLDPKTVACEGRMVLGVAPEDAESVLDAVRATPGGEQAALIGDAVDDHTGRVVVDTGIGQRYLTEPSGQQLPRIC</sequence>
<dbReference type="EMBL" id="WUUT01000005">
    <property type="protein sequence ID" value="MXR52665.1"/>
    <property type="molecule type" value="Genomic_DNA"/>
</dbReference>
<dbReference type="GO" id="GO:0051604">
    <property type="term" value="P:protein maturation"/>
    <property type="evidence" value="ECO:0007669"/>
    <property type="project" value="TreeGrafter"/>
</dbReference>
<dbReference type="OrthoDB" id="31494at2157"/>
<protein>
    <submittedName>
        <fullName evidence="4">Hydrogenase expression/formation protein HypE</fullName>
    </submittedName>
</protein>
<keyword evidence="5" id="KW-1185">Reference proteome</keyword>
<evidence type="ECO:0000256" key="1">
    <source>
        <dbReference type="ARBA" id="ARBA00006243"/>
    </source>
</evidence>
<dbReference type="Gene3D" id="3.30.1330.10">
    <property type="entry name" value="PurM-like, N-terminal domain"/>
    <property type="match status" value="1"/>
</dbReference>
<dbReference type="RefSeq" id="WP_159764782.1">
    <property type="nucleotide sequence ID" value="NZ_WUUT01000005.1"/>
</dbReference>
<dbReference type="CDD" id="cd02197">
    <property type="entry name" value="HypE"/>
    <property type="match status" value="1"/>
</dbReference>
<proteinExistence type="inferred from homology"/>
<evidence type="ECO:0000259" key="3">
    <source>
        <dbReference type="Pfam" id="PF02769"/>
    </source>
</evidence>
<dbReference type="InterPro" id="IPR036921">
    <property type="entry name" value="PurM-like_N_sf"/>
</dbReference>
<evidence type="ECO:0000313" key="4">
    <source>
        <dbReference type="EMBL" id="MXR52665.1"/>
    </source>
</evidence>
<dbReference type="AlphaFoldDB" id="A0A6B0T3P4"/>
<reference evidence="4 5" key="1">
    <citation type="submission" date="2019-12" db="EMBL/GenBank/DDBJ databases">
        <title>Isolation and characterization of three novel carbon monoxide-oxidizing members of Halobacteria from salione crusts and soils.</title>
        <authorList>
            <person name="Myers M.R."/>
            <person name="King G.M."/>
        </authorList>
    </citation>
    <scope>NUCLEOTIDE SEQUENCE [LARGE SCALE GENOMIC DNA]</scope>
    <source>
        <strain evidence="4 5">WSH3</strain>
    </source>
</reference>
<feature type="domain" description="PurM-like C-terminal" evidence="3">
    <location>
        <begin position="173"/>
        <end position="323"/>
    </location>
</feature>
<dbReference type="InterPro" id="IPR036676">
    <property type="entry name" value="PurM-like_C_sf"/>
</dbReference>
<dbReference type="InterPro" id="IPR011854">
    <property type="entry name" value="HypE"/>
</dbReference>
<dbReference type="Pfam" id="PF00586">
    <property type="entry name" value="AIRS"/>
    <property type="match status" value="1"/>
</dbReference>
<name>A0A6B0T3P4_9EURY</name>
<accession>A0A6B0T3P4</accession>
<feature type="domain" description="PurM-like N-terminal" evidence="2">
    <location>
        <begin position="47"/>
        <end position="160"/>
    </location>
</feature>
<dbReference type="NCBIfam" id="TIGR02124">
    <property type="entry name" value="hypE"/>
    <property type="match status" value="1"/>
</dbReference>
<dbReference type="SUPFAM" id="SSF55326">
    <property type="entry name" value="PurM N-terminal domain-like"/>
    <property type="match status" value="1"/>
</dbReference>
<dbReference type="PANTHER" id="PTHR30303">
    <property type="entry name" value="HYDROGENASE ISOENZYMES FORMATION PROTEIN HYPE"/>
    <property type="match status" value="1"/>
</dbReference>
<organism evidence="4 5">
    <name type="scientific">Halovenus carboxidivorans</name>
    <dbReference type="NCBI Taxonomy" id="2692199"/>
    <lineage>
        <taxon>Archaea</taxon>
        <taxon>Methanobacteriati</taxon>
        <taxon>Methanobacteriota</taxon>
        <taxon>Stenosarchaea group</taxon>
        <taxon>Halobacteria</taxon>
        <taxon>Halobacteriales</taxon>
        <taxon>Haloarculaceae</taxon>
        <taxon>Halovenus</taxon>
    </lineage>
</organism>
<evidence type="ECO:0000259" key="2">
    <source>
        <dbReference type="Pfam" id="PF00586"/>
    </source>
</evidence>
<dbReference type="Pfam" id="PF02769">
    <property type="entry name" value="AIRS_C"/>
    <property type="match status" value="1"/>
</dbReference>
<dbReference type="PANTHER" id="PTHR30303:SF0">
    <property type="entry name" value="CARBAMOYL DEHYDRATASE HYPE"/>
    <property type="match status" value="1"/>
</dbReference>
<dbReference type="InterPro" id="IPR010918">
    <property type="entry name" value="PurM-like_C_dom"/>
</dbReference>
<dbReference type="SUPFAM" id="SSF56042">
    <property type="entry name" value="PurM C-terminal domain-like"/>
    <property type="match status" value="1"/>
</dbReference>
<comment type="similarity">
    <text evidence="1">Belongs to the HypE family.</text>
</comment>